<keyword evidence="9" id="KW-0131">Cell cycle</keyword>
<evidence type="ECO:0000256" key="1">
    <source>
        <dbReference type="ARBA" id="ARBA00000971"/>
    </source>
</evidence>
<dbReference type="GO" id="GO:0051083">
    <property type="term" value="P:'de novo' cotranslational protein folding"/>
    <property type="evidence" value="ECO:0007669"/>
    <property type="project" value="TreeGrafter"/>
</dbReference>
<keyword evidence="9" id="KW-0132">Cell division</keyword>
<keyword evidence="7 9" id="KW-0413">Isomerase</keyword>
<dbReference type="GO" id="GO:0003755">
    <property type="term" value="F:peptidyl-prolyl cis-trans isomerase activity"/>
    <property type="evidence" value="ECO:0007669"/>
    <property type="project" value="UniProtKB-UniRule"/>
</dbReference>
<dbReference type="GO" id="GO:0043335">
    <property type="term" value="P:protein unfolding"/>
    <property type="evidence" value="ECO:0007669"/>
    <property type="project" value="TreeGrafter"/>
</dbReference>
<comment type="subcellular location">
    <subcellularLocation>
        <location evidence="9">Cytoplasm</location>
    </subcellularLocation>
    <text evidence="9">About half TF is bound to the ribosome near the polypeptide exit tunnel while the other half is free in the cytoplasm.</text>
</comment>
<keyword evidence="9" id="KW-0963">Cytoplasm</keyword>
<keyword evidence="5 9" id="KW-0697">Rotamase</keyword>
<comment type="function">
    <text evidence="9">Involved in protein export. Acts as a chaperone by maintaining the newly synthesized protein in an open conformation. Functions as a peptidyl-prolyl cis-trans isomerase.</text>
</comment>
<evidence type="ECO:0000313" key="13">
    <source>
        <dbReference type="EMBL" id="RIH83038.1"/>
    </source>
</evidence>
<feature type="domain" description="Trigger factor ribosome-binding bacterial" evidence="11">
    <location>
        <begin position="6"/>
        <end position="143"/>
    </location>
</feature>
<evidence type="ECO:0000256" key="10">
    <source>
        <dbReference type="SAM" id="Coils"/>
    </source>
</evidence>
<dbReference type="InterPro" id="IPR037041">
    <property type="entry name" value="Trigger_fac_C_sf"/>
</dbReference>
<evidence type="ECO:0000256" key="6">
    <source>
        <dbReference type="ARBA" id="ARBA00023186"/>
    </source>
</evidence>
<dbReference type="SUPFAM" id="SSF109998">
    <property type="entry name" value="Triger factor/SurA peptide-binding domain-like"/>
    <property type="match status" value="1"/>
</dbReference>
<evidence type="ECO:0000256" key="5">
    <source>
        <dbReference type="ARBA" id="ARBA00023110"/>
    </source>
</evidence>
<dbReference type="Gene3D" id="1.10.3120.10">
    <property type="entry name" value="Trigger factor, C-terminal domain"/>
    <property type="match status" value="1"/>
</dbReference>
<evidence type="ECO:0000256" key="4">
    <source>
        <dbReference type="ARBA" id="ARBA00016902"/>
    </source>
</evidence>
<name>A0A399EGF2_9DEIN</name>
<evidence type="ECO:0000256" key="3">
    <source>
        <dbReference type="ARBA" id="ARBA00013194"/>
    </source>
</evidence>
<comment type="similarity">
    <text evidence="2 9">Belongs to the FKBP-type PPIase family. Tig subfamily.</text>
</comment>
<evidence type="ECO:0000256" key="7">
    <source>
        <dbReference type="ARBA" id="ARBA00023235"/>
    </source>
</evidence>
<evidence type="ECO:0000256" key="2">
    <source>
        <dbReference type="ARBA" id="ARBA00005464"/>
    </source>
</evidence>
<evidence type="ECO:0000313" key="14">
    <source>
        <dbReference type="Proteomes" id="UP000265800"/>
    </source>
</evidence>
<comment type="caution">
    <text evidence="13">The sequence shown here is derived from an EMBL/GenBank/DDBJ whole genome shotgun (WGS) entry which is preliminary data.</text>
</comment>
<evidence type="ECO:0000259" key="12">
    <source>
        <dbReference type="Pfam" id="PF05698"/>
    </source>
</evidence>
<dbReference type="InterPro" id="IPR008881">
    <property type="entry name" value="Trigger_fac_ribosome-bd_bac"/>
</dbReference>
<dbReference type="Proteomes" id="UP000265800">
    <property type="component" value="Unassembled WGS sequence"/>
</dbReference>
<dbReference type="OrthoDB" id="9767721at2"/>
<sequence>MAEILEREGYRVRVRVEVPATRVEQAYQSVLKGYAQRVHLPGFRPGKAPAKVVEARIGRESLLEEVKERLREETFSEAAQELSLLPVGVRLLEEQLSFGEPYVYTLEVENYPEVKLPDWRGFRLEVETPQVTEEVLNRALDELRQRYAELVAVEREVQEKDHVIVETEDGSRFPVIMESAQPHVREVLLGKRAGEEVLVPVKDGDTVLREIKTKILEVKALQLPELDDEFAKTAGEDSLEALTEKVRRSLQERFAQEAQNLRANQFLDKLAEAIEVEIPPSMQVREEQHLLGSLAEELQERRIGLEDYLASLRQQGKLEEFTQSLRENATKRLRRSLAVEALAEELKTELSPEEFEAYLADLARAYRTTPTALKEELGREALARLRVQRLHDKALQEALAQLRG</sequence>
<dbReference type="GO" id="GO:0051301">
    <property type="term" value="P:cell division"/>
    <property type="evidence" value="ECO:0007669"/>
    <property type="project" value="UniProtKB-KW"/>
</dbReference>
<dbReference type="EC" id="5.2.1.8" evidence="3 9"/>
<dbReference type="Pfam" id="PF05698">
    <property type="entry name" value="Trigger_C"/>
    <property type="match status" value="1"/>
</dbReference>
<organism evidence="13 14">
    <name type="scientific">Meiothermus luteus</name>
    <dbReference type="NCBI Taxonomy" id="2026184"/>
    <lineage>
        <taxon>Bacteria</taxon>
        <taxon>Thermotogati</taxon>
        <taxon>Deinococcota</taxon>
        <taxon>Deinococci</taxon>
        <taxon>Thermales</taxon>
        <taxon>Thermaceae</taxon>
        <taxon>Meiothermus</taxon>
    </lineage>
</organism>
<keyword evidence="14" id="KW-1185">Reference proteome</keyword>
<evidence type="ECO:0000256" key="9">
    <source>
        <dbReference type="HAMAP-Rule" id="MF_00303"/>
    </source>
</evidence>
<gene>
    <name evidence="9 13" type="primary">tig</name>
    <name evidence="13" type="ORF">Mlute_02313</name>
</gene>
<accession>A0A399EGF2</accession>
<dbReference type="NCBIfam" id="TIGR00115">
    <property type="entry name" value="tig"/>
    <property type="match status" value="1"/>
</dbReference>
<dbReference type="RefSeq" id="WP_119360846.1">
    <property type="nucleotide sequence ID" value="NZ_QWKZ01000090.1"/>
</dbReference>
<dbReference type="GO" id="GO:0043022">
    <property type="term" value="F:ribosome binding"/>
    <property type="evidence" value="ECO:0007669"/>
    <property type="project" value="TreeGrafter"/>
</dbReference>
<evidence type="ECO:0000259" key="11">
    <source>
        <dbReference type="Pfam" id="PF05697"/>
    </source>
</evidence>
<dbReference type="InterPro" id="IPR036611">
    <property type="entry name" value="Trigger_fac_ribosome-bd_sf"/>
</dbReference>
<dbReference type="HAMAP" id="MF_00303">
    <property type="entry name" value="Trigger_factor_Tig"/>
    <property type="match status" value="1"/>
</dbReference>
<dbReference type="SUPFAM" id="SSF102735">
    <property type="entry name" value="Trigger factor ribosome-binding domain"/>
    <property type="match status" value="1"/>
</dbReference>
<proteinExistence type="inferred from homology"/>
<dbReference type="EMBL" id="QWKZ01000090">
    <property type="protein sequence ID" value="RIH83038.1"/>
    <property type="molecule type" value="Genomic_DNA"/>
</dbReference>
<dbReference type="PANTHER" id="PTHR30560:SF3">
    <property type="entry name" value="TRIGGER FACTOR-LIKE PROTEIN TIG, CHLOROPLASTIC"/>
    <property type="match status" value="1"/>
</dbReference>
<feature type="domain" description="Trigger factor C-terminal" evidence="12">
    <location>
        <begin position="238"/>
        <end position="397"/>
    </location>
</feature>
<dbReference type="Pfam" id="PF05697">
    <property type="entry name" value="Trigger_N"/>
    <property type="match status" value="1"/>
</dbReference>
<dbReference type="PANTHER" id="PTHR30560">
    <property type="entry name" value="TRIGGER FACTOR CHAPERONE AND PEPTIDYL-PROLYL CIS/TRANS ISOMERASE"/>
    <property type="match status" value="1"/>
</dbReference>
<keyword evidence="6 9" id="KW-0143">Chaperone</keyword>
<dbReference type="AlphaFoldDB" id="A0A399EGF2"/>
<protein>
    <recommendedName>
        <fullName evidence="4 9">Trigger factor</fullName>
        <shortName evidence="9">TF</shortName>
        <ecNumber evidence="3 9">5.2.1.8</ecNumber>
    </recommendedName>
    <alternativeName>
        <fullName evidence="8 9">PPIase</fullName>
    </alternativeName>
</protein>
<feature type="coiled-coil region" evidence="10">
    <location>
        <begin position="133"/>
        <end position="160"/>
    </location>
</feature>
<evidence type="ECO:0000256" key="8">
    <source>
        <dbReference type="ARBA" id="ARBA00029986"/>
    </source>
</evidence>
<dbReference type="PIRSF" id="PIRSF003095">
    <property type="entry name" value="Trigger_factor"/>
    <property type="match status" value="1"/>
</dbReference>
<dbReference type="GO" id="GO:0044183">
    <property type="term" value="F:protein folding chaperone"/>
    <property type="evidence" value="ECO:0007669"/>
    <property type="project" value="TreeGrafter"/>
</dbReference>
<dbReference type="InterPro" id="IPR027304">
    <property type="entry name" value="Trigger_fact/SurA_dom_sf"/>
</dbReference>
<dbReference type="GO" id="GO:0005737">
    <property type="term" value="C:cytoplasm"/>
    <property type="evidence" value="ECO:0007669"/>
    <property type="project" value="UniProtKB-SubCell"/>
</dbReference>
<dbReference type="InterPro" id="IPR008880">
    <property type="entry name" value="Trigger_fac_C"/>
</dbReference>
<dbReference type="InterPro" id="IPR046357">
    <property type="entry name" value="PPIase_dom_sf"/>
</dbReference>
<keyword evidence="10" id="KW-0175">Coiled coil</keyword>
<reference evidence="13 14" key="1">
    <citation type="submission" date="2018-08" db="EMBL/GenBank/DDBJ databases">
        <title>Meiothermus luteus KCTC 52599 genome sequencing project.</title>
        <authorList>
            <person name="Da Costa M.S."/>
            <person name="Albuquerque L."/>
            <person name="Raposo P."/>
            <person name="Froufe H.J.C."/>
            <person name="Barroso C.S."/>
            <person name="Egas C."/>
        </authorList>
    </citation>
    <scope>NUCLEOTIDE SEQUENCE [LARGE SCALE GENOMIC DNA]</scope>
    <source>
        <strain evidence="13 14">KCTC 52599</strain>
    </source>
</reference>
<comment type="domain">
    <text evidence="9">Consists of 3 domains; the N-terminus binds the ribosome, the middle domain has PPIase activity, while the C-terminus has intrinsic chaperone activity on its own.</text>
</comment>
<dbReference type="Gene3D" id="3.30.70.1050">
    <property type="entry name" value="Trigger factor ribosome-binding domain"/>
    <property type="match status" value="1"/>
</dbReference>
<dbReference type="InterPro" id="IPR005215">
    <property type="entry name" value="Trig_fac"/>
</dbReference>
<dbReference type="Gene3D" id="3.10.50.40">
    <property type="match status" value="1"/>
</dbReference>
<dbReference type="GO" id="GO:0015031">
    <property type="term" value="P:protein transport"/>
    <property type="evidence" value="ECO:0007669"/>
    <property type="project" value="UniProtKB-UniRule"/>
</dbReference>
<comment type="catalytic activity">
    <reaction evidence="1 9">
        <text>[protein]-peptidylproline (omega=180) = [protein]-peptidylproline (omega=0)</text>
        <dbReference type="Rhea" id="RHEA:16237"/>
        <dbReference type="Rhea" id="RHEA-COMP:10747"/>
        <dbReference type="Rhea" id="RHEA-COMP:10748"/>
        <dbReference type="ChEBI" id="CHEBI:83833"/>
        <dbReference type="ChEBI" id="CHEBI:83834"/>
        <dbReference type="EC" id="5.2.1.8"/>
    </reaction>
</comment>